<sequence length="106" mass="11615">IKAAFPGGSITGAPKIRAMEIIDELEPTARNVYTGSVGYIGVDCTMDLNIVIRTFVIKGNKFCYNVGGGIVEDSIPEDEYNETLDKGIALKETLKFFNAKNLRKLL</sequence>
<gene>
    <name evidence="6" type="ORF">S06H3_28738</name>
</gene>
<dbReference type="GO" id="GO:0000162">
    <property type="term" value="P:L-tryptophan biosynthetic process"/>
    <property type="evidence" value="ECO:0007669"/>
    <property type="project" value="TreeGrafter"/>
</dbReference>
<dbReference type="PANTHER" id="PTHR11236">
    <property type="entry name" value="AMINOBENZOATE/ANTHRANILATE SYNTHASE"/>
    <property type="match status" value="1"/>
</dbReference>
<evidence type="ECO:0000259" key="5">
    <source>
        <dbReference type="Pfam" id="PF00425"/>
    </source>
</evidence>
<dbReference type="SUPFAM" id="SSF56322">
    <property type="entry name" value="ADC synthase"/>
    <property type="match status" value="1"/>
</dbReference>
<reference evidence="6" key="1">
    <citation type="journal article" date="2014" name="Front. Microbiol.">
        <title>High frequency of phylogenetically diverse reductive dehalogenase-homologous genes in deep subseafloor sedimentary metagenomes.</title>
        <authorList>
            <person name="Kawai M."/>
            <person name="Futagami T."/>
            <person name="Toyoda A."/>
            <person name="Takaki Y."/>
            <person name="Nishi S."/>
            <person name="Hori S."/>
            <person name="Arai W."/>
            <person name="Tsubouchi T."/>
            <person name="Morono Y."/>
            <person name="Uchiyama I."/>
            <person name="Ito T."/>
            <person name="Fujiyama A."/>
            <person name="Inagaki F."/>
            <person name="Takami H."/>
        </authorList>
    </citation>
    <scope>NUCLEOTIDE SEQUENCE</scope>
    <source>
        <strain evidence="6">Expedition CK06-06</strain>
    </source>
</reference>
<dbReference type="InterPro" id="IPR019999">
    <property type="entry name" value="Anth_synth_I-like"/>
</dbReference>
<dbReference type="Pfam" id="PF00425">
    <property type="entry name" value="Chorismate_bind"/>
    <property type="match status" value="1"/>
</dbReference>
<keyword evidence="3" id="KW-0460">Magnesium</keyword>
<keyword evidence="2" id="KW-0479">Metal-binding</keyword>
<proteinExistence type="predicted"/>
<comment type="caution">
    <text evidence="6">The sequence shown here is derived from an EMBL/GenBank/DDBJ whole genome shotgun (WGS) entry which is preliminary data.</text>
</comment>
<evidence type="ECO:0000313" key="6">
    <source>
        <dbReference type="EMBL" id="GAI30863.1"/>
    </source>
</evidence>
<comment type="cofactor">
    <cofactor evidence="1">
        <name>Mg(2+)</name>
        <dbReference type="ChEBI" id="CHEBI:18420"/>
    </cofactor>
</comment>
<feature type="domain" description="Chorismate-utilising enzyme C-terminal" evidence="5">
    <location>
        <begin position="1"/>
        <end position="86"/>
    </location>
</feature>
<dbReference type="EMBL" id="BARV01016790">
    <property type="protein sequence ID" value="GAI30863.1"/>
    <property type="molecule type" value="Genomic_DNA"/>
</dbReference>
<feature type="non-terminal residue" evidence="6">
    <location>
        <position position="1"/>
    </location>
</feature>
<evidence type="ECO:0000256" key="4">
    <source>
        <dbReference type="ARBA" id="ARBA00023239"/>
    </source>
</evidence>
<name>X1MHV9_9ZZZZ</name>
<keyword evidence="4" id="KW-0456">Lyase</keyword>
<dbReference type="PANTHER" id="PTHR11236:SF48">
    <property type="entry name" value="ISOCHORISMATE SYNTHASE MENF"/>
    <property type="match status" value="1"/>
</dbReference>
<accession>X1MHV9</accession>
<dbReference type="GO" id="GO:0046872">
    <property type="term" value="F:metal ion binding"/>
    <property type="evidence" value="ECO:0007669"/>
    <property type="project" value="UniProtKB-KW"/>
</dbReference>
<dbReference type="AlphaFoldDB" id="X1MHV9"/>
<dbReference type="Gene3D" id="3.60.120.10">
    <property type="entry name" value="Anthranilate synthase"/>
    <property type="match status" value="1"/>
</dbReference>
<dbReference type="InterPro" id="IPR005801">
    <property type="entry name" value="ADC_synthase"/>
</dbReference>
<evidence type="ECO:0000256" key="1">
    <source>
        <dbReference type="ARBA" id="ARBA00001946"/>
    </source>
</evidence>
<protein>
    <recommendedName>
        <fullName evidence="5">Chorismate-utilising enzyme C-terminal domain-containing protein</fullName>
    </recommendedName>
</protein>
<evidence type="ECO:0000256" key="2">
    <source>
        <dbReference type="ARBA" id="ARBA00022723"/>
    </source>
</evidence>
<dbReference type="GO" id="GO:0016829">
    <property type="term" value="F:lyase activity"/>
    <property type="evidence" value="ECO:0007669"/>
    <property type="project" value="UniProtKB-KW"/>
</dbReference>
<evidence type="ECO:0000256" key="3">
    <source>
        <dbReference type="ARBA" id="ARBA00022842"/>
    </source>
</evidence>
<dbReference type="InterPro" id="IPR015890">
    <property type="entry name" value="Chorismate_C"/>
</dbReference>
<organism evidence="6">
    <name type="scientific">marine sediment metagenome</name>
    <dbReference type="NCBI Taxonomy" id="412755"/>
    <lineage>
        <taxon>unclassified sequences</taxon>
        <taxon>metagenomes</taxon>
        <taxon>ecological metagenomes</taxon>
    </lineage>
</organism>